<dbReference type="InterPro" id="IPR024650">
    <property type="entry name" value="Peptidase_A2B"/>
</dbReference>
<keyword evidence="3" id="KW-1185">Reference proteome</keyword>
<reference evidence="2" key="1">
    <citation type="journal article" date="2023" name="Insect Mol. Biol.">
        <title>Genome sequencing provides insights into the evolution of gene families encoding plant cell wall-degrading enzymes in longhorned beetles.</title>
        <authorList>
            <person name="Shin N.R."/>
            <person name="Okamura Y."/>
            <person name="Kirsch R."/>
            <person name="Pauchet Y."/>
        </authorList>
    </citation>
    <scope>NUCLEOTIDE SEQUENCE</scope>
    <source>
        <strain evidence="2">AMC_N1</strain>
    </source>
</reference>
<evidence type="ECO:0000313" key="3">
    <source>
        <dbReference type="Proteomes" id="UP001162162"/>
    </source>
</evidence>
<name>A0AAV8ZBF8_9CUCU</name>
<organism evidence="2 3">
    <name type="scientific">Aromia moschata</name>
    <dbReference type="NCBI Taxonomy" id="1265417"/>
    <lineage>
        <taxon>Eukaryota</taxon>
        <taxon>Metazoa</taxon>
        <taxon>Ecdysozoa</taxon>
        <taxon>Arthropoda</taxon>
        <taxon>Hexapoda</taxon>
        <taxon>Insecta</taxon>
        <taxon>Pterygota</taxon>
        <taxon>Neoptera</taxon>
        <taxon>Endopterygota</taxon>
        <taxon>Coleoptera</taxon>
        <taxon>Polyphaga</taxon>
        <taxon>Cucujiformia</taxon>
        <taxon>Chrysomeloidea</taxon>
        <taxon>Cerambycidae</taxon>
        <taxon>Cerambycinae</taxon>
        <taxon>Callichromatini</taxon>
        <taxon>Aromia</taxon>
    </lineage>
</organism>
<gene>
    <name evidence="2" type="ORF">NQ318_014666</name>
</gene>
<feature type="domain" description="Peptidase A2B Ty3 transposon peptidase" evidence="1">
    <location>
        <begin position="18"/>
        <end position="90"/>
    </location>
</feature>
<dbReference type="EMBL" id="JAPWTK010000005">
    <property type="protein sequence ID" value="KAJ8961420.1"/>
    <property type="molecule type" value="Genomic_DNA"/>
</dbReference>
<sequence length="197" mass="22000">VLLPTAIIKIYDSSGKAHTVNALLDSGSQSSFLTSNFCKILKLKLQHTNLSVAGLNNAISQMQFKCNVTIESCVNTYSTQLCCYVLDEISNRVPGTEIDINKLDIPQNIKLANTNLHKPSNIDELMAADLFWSVLCTGQIKLGSNEEQIAKFWEIEEFPRAKLLSTEEKACASIFNESVQRTTNGRFLVKNSIKRQR</sequence>
<evidence type="ECO:0000259" key="1">
    <source>
        <dbReference type="Pfam" id="PF12384"/>
    </source>
</evidence>
<proteinExistence type="predicted"/>
<dbReference type="Pfam" id="PF12384">
    <property type="entry name" value="Peptidase_A2B"/>
    <property type="match status" value="1"/>
</dbReference>
<protein>
    <recommendedName>
        <fullName evidence="1">Peptidase A2B Ty3 transposon peptidase domain-containing protein</fullName>
    </recommendedName>
</protein>
<dbReference type="Gene3D" id="2.40.70.10">
    <property type="entry name" value="Acid Proteases"/>
    <property type="match status" value="1"/>
</dbReference>
<dbReference type="SUPFAM" id="SSF50630">
    <property type="entry name" value="Acid proteases"/>
    <property type="match status" value="1"/>
</dbReference>
<feature type="non-terminal residue" evidence="2">
    <location>
        <position position="1"/>
    </location>
</feature>
<accession>A0AAV8ZBF8</accession>
<dbReference type="Proteomes" id="UP001162162">
    <property type="component" value="Unassembled WGS sequence"/>
</dbReference>
<dbReference type="AlphaFoldDB" id="A0AAV8ZBF8"/>
<dbReference type="InterPro" id="IPR021109">
    <property type="entry name" value="Peptidase_aspartic_dom_sf"/>
</dbReference>
<comment type="caution">
    <text evidence="2">The sequence shown here is derived from an EMBL/GenBank/DDBJ whole genome shotgun (WGS) entry which is preliminary data.</text>
</comment>
<evidence type="ECO:0000313" key="2">
    <source>
        <dbReference type="EMBL" id="KAJ8961420.1"/>
    </source>
</evidence>